<sequence>MAKRSTQGRTAIRNLDLSVAKEKVDAFDNRRDNFASMAKIFFSRTRSIQKCGFSCSMAFQSCDISRIDGPPPR</sequence>
<organism evidence="1 2">
    <name type="scientific">Aphanomyces euteiches</name>
    <dbReference type="NCBI Taxonomy" id="100861"/>
    <lineage>
        <taxon>Eukaryota</taxon>
        <taxon>Sar</taxon>
        <taxon>Stramenopiles</taxon>
        <taxon>Oomycota</taxon>
        <taxon>Saprolegniomycetes</taxon>
        <taxon>Saprolegniales</taxon>
        <taxon>Verrucalvaceae</taxon>
        <taxon>Aphanomyces</taxon>
    </lineage>
</organism>
<dbReference type="EMBL" id="VJMJ01000052">
    <property type="protein sequence ID" value="KAF0740392.1"/>
    <property type="molecule type" value="Genomic_DNA"/>
</dbReference>
<name>A0A6G0XJ60_9STRA</name>
<evidence type="ECO:0000313" key="2">
    <source>
        <dbReference type="Proteomes" id="UP000481153"/>
    </source>
</evidence>
<reference evidence="1 2" key="1">
    <citation type="submission" date="2019-07" db="EMBL/GenBank/DDBJ databases">
        <title>Genomics analysis of Aphanomyces spp. identifies a new class of oomycete effector associated with host adaptation.</title>
        <authorList>
            <person name="Gaulin E."/>
        </authorList>
    </citation>
    <scope>NUCLEOTIDE SEQUENCE [LARGE SCALE GENOMIC DNA]</scope>
    <source>
        <strain evidence="1 2">ATCC 201684</strain>
    </source>
</reference>
<accession>A0A6G0XJ60</accession>
<evidence type="ECO:0000313" key="1">
    <source>
        <dbReference type="EMBL" id="KAF0740392.1"/>
    </source>
</evidence>
<protein>
    <submittedName>
        <fullName evidence="1">Uncharacterized protein</fullName>
    </submittedName>
</protein>
<dbReference type="Proteomes" id="UP000481153">
    <property type="component" value="Unassembled WGS sequence"/>
</dbReference>
<keyword evidence="2" id="KW-1185">Reference proteome</keyword>
<comment type="caution">
    <text evidence="1">The sequence shown here is derived from an EMBL/GenBank/DDBJ whole genome shotgun (WGS) entry which is preliminary data.</text>
</comment>
<proteinExistence type="predicted"/>
<dbReference type="AlphaFoldDB" id="A0A6G0XJ60"/>
<gene>
    <name evidence="1" type="ORF">Ae201684_004129</name>
</gene>